<dbReference type="Proteomes" id="UP000712281">
    <property type="component" value="Unassembled WGS sequence"/>
</dbReference>
<name>A0A8S9H9L2_BRACR</name>
<comment type="caution">
    <text evidence="1">The sequence shown here is derived from an EMBL/GenBank/DDBJ whole genome shotgun (WGS) entry which is preliminary data.</text>
</comment>
<proteinExistence type="predicted"/>
<dbReference type="EMBL" id="QGKW02001988">
    <property type="protein sequence ID" value="KAF2552952.1"/>
    <property type="molecule type" value="Genomic_DNA"/>
</dbReference>
<sequence length="56" mass="6694">MLQEVAIPMKPRAVAYAVLVFIKWVQLKPPQVFRLQIQFFWLSNYVLGYFEDSRAF</sequence>
<evidence type="ECO:0000313" key="1">
    <source>
        <dbReference type="EMBL" id="KAF2552952.1"/>
    </source>
</evidence>
<evidence type="ECO:0000313" key="2">
    <source>
        <dbReference type="Proteomes" id="UP000712281"/>
    </source>
</evidence>
<dbReference type="AlphaFoldDB" id="A0A8S9H9L2"/>
<gene>
    <name evidence="1" type="ORF">F2Q68_00034104</name>
</gene>
<reference evidence="1" key="1">
    <citation type="submission" date="2019-12" db="EMBL/GenBank/DDBJ databases">
        <title>Genome sequencing and annotation of Brassica cretica.</title>
        <authorList>
            <person name="Studholme D.J."/>
            <person name="Sarris P.F."/>
        </authorList>
    </citation>
    <scope>NUCLEOTIDE SEQUENCE</scope>
    <source>
        <strain evidence="1">PFS-001/15</strain>
        <tissue evidence="1">Leaf</tissue>
    </source>
</reference>
<accession>A0A8S9H9L2</accession>
<protein>
    <submittedName>
        <fullName evidence="1">Uncharacterized protein</fullName>
    </submittedName>
</protein>
<organism evidence="1 2">
    <name type="scientific">Brassica cretica</name>
    <name type="common">Mustard</name>
    <dbReference type="NCBI Taxonomy" id="69181"/>
    <lineage>
        <taxon>Eukaryota</taxon>
        <taxon>Viridiplantae</taxon>
        <taxon>Streptophyta</taxon>
        <taxon>Embryophyta</taxon>
        <taxon>Tracheophyta</taxon>
        <taxon>Spermatophyta</taxon>
        <taxon>Magnoliopsida</taxon>
        <taxon>eudicotyledons</taxon>
        <taxon>Gunneridae</taxon>
        <taxon>Pentapetalae</taxon>
        <taxon>rosids</taxon>
        <taxon>malvids</taxon>
        <taxon>Brassicales</taxon>
        <taxon>Brassicaceae</taxon>
        <taxon>Brassiceae</taxon>
        <taxon>Brassica</taxon>
    </lineage>
</organism>